<feature type="binding site" evidence="1">
    <location>
        <position position="66"/>
    </location>
    <ligand>
        <name>ATP</name>
        <dbReference type="ChEBI" id="CHEBI:30616"/>
    </ligand>
</feature>
<dbReference type="STRING" id="1432141.A0A015K6P3"/>
<dbReference type="HOGENOM" id="CLU_000288_7_12_1"/>
<dbReference type="PROSITE" id="PS50011">
    <property type="entry name" value="PROTEIN_KINASE_DOM"/>
    <property type="match status" value="1"/>
</dbReference>
<evidence type="ECO:0000313" key="3">
    <source>
        <dbReference type="EMBL" id="EXX63134.1"/>
    </source>
</evidence>
<name>A0A015K6P3_RHIIW</name>
<keyword evidence="4" id="KW-1185">Reference proteome</keyword>
<keyword evidence="1" id="KW-0067">ATP-binding</keyword>
<dbReference type="Proteomes" id="UP000022910">
    <property type="component" value="Unassembled WGS sequence"/>
</dbReference>
<dbReference type="SMART" id="SM00671">
    <property type="entry name" value="SEL1"/>
    <property type="match status" value="8"/>
</dbReference>
<dbReference type="Gene3D" id="1.25.40.10">
    <property type="entry name" value="Tetratricopeptide repeat domain"/>
    <property type="match status" value="1"/>
</dbReference>
<dbReference type="Pfam" id="PF08238">
    <property type="entry name" value="Sel1"/>
    <property type="match status" value="8"/>
</dbReference>
<dbReference type="PROSITE" id="PS00107">
    <property type="entry name" value="PROTEIN_KINASE_ATP"/>
    <property type="match status" value="1"/>
</dbReference>
<dbReference type="SUPFAM" id="SSF56112">
    <property type="entry name" value="Protein kinase-like (PK-like)"/>
    <property type="match status" value="1"/>
</dbReference>
<feature type="domain" description="Protein kinase" evidence="2">
    <location>
        <begin position="37"/>
        <end position="310"/>
    </location>
</feature>
<accession>A0A015K6P3</accession>
<dbReference type="Gene3D" id="1.10.510.10">
    <property type="entry name" value="Transferase(Phosphotransferase) domain 1"/>
    <property type="match status" value="1"/>
</dbReference>
<comment type="caution">
    <text evidence="3">The sequence shown here is derived from an EMBL/GenBank/DDBJ whole genome shotgun (WGS) entry which is preliminary data.</text>
</comment>
<dbReference type="PANTHER" id="PTHR43628">
    <property type="entry name" value="ACTIVATOR OF C KINASE PROTEIN 1-RELATED"/>
    <property type="match status" value="1"/>
</dbReference>
<evidence type="ECO:0000259" key="2">
    <source>
        <dbReference type="PROSITE" id="PS50011"/>
    </source>
</evidence>
<dbReference type="OrthoDB" id="2692480at2759"/>
<dbReference type="InterPro" id="IPR000719">
    <property type="entry name" value="Prot_kinase_dom"/>
</dbReference>
<dbReference type="InterPro" id="IPR011990">
    <property type="entry name" value="TPR-like_helical_dom_sf"/>
</dbReference>
<proteinExistence type="predicted"/>
<dbReference type="InterPro" id="IPR052945">
    <property type="entry name" value="Mitotic_Regulator"/>
</dbReference>
<dbReference type="GO" id="GO:0004672">
    <property type="term" value="F:protein kinase activity"/>
    <property type="evidence" value="ECO:0007669"/>
    <property type="project" value="InterPro"/>
</dbReference>
<dbReference type="SUPFAM" id="SSF81901">
    <property type="entry name" value="HCP-like"/>
    <property type="match status" value="2"/>
</dbReference>
<dbReference type="PANTHER" id="PTHR43628:SF1">
    <property type="entry name" value="CHITIN SYNTHASE REGULATORY FACTOR 2-RELATED"/>
    <property type="match status" value="1"/>
</dbReference>
<dbReference type="AlphaFoldDB" id="A0A015K6P3"/>
<dbReference type="InterPro" id="IPR001245">
    <property type="entry name" value="Ser-Thr/Tyr_kinase_cat_dom"/>
</dbReference>
<dbReference type="Pfam" id="PF07714">
    <property type="entry name" value="PK_Tyr_Ser-Thr"/>
    <property type="match status" value="1"/>
</dbReference>
<dbReference type="GO" id="GO:0005524">
    <property type="term" value="F:ATP binding"/>
    <property type="evidence" value="ECO:0007669"/>
    <property type="project" value="UniProtKB-UniRule"/>
</dbReference>
<dbReference type="InterPro" id="IPR017441">
    <property type="entry name" value="Protein_kinase_ATP_BS"/>
</dbReference>
<dbReference type="EMBL" id="JEMT01024086">
    <property type="protein sequence ID" value="EXX63134.1"/>
    <property type="molecule type" value="Genomic_DNA"/>
</dbReference>
<protein>
    <submittedName>
        <fullName evidence="3">Cdc15p</fullName>
    </submittedName>
</protein>
<reference evidence="3 4" key="1">
    <citation type="submission" date="2014-02" db="EMBL/GenBank/DDBJ databases">
        <title>Single nucleus genome sequencing reveals high similarity among nuclei of an endomycorrhizal fungus.</title>
        <authorList>
            <person name="Lin K."/>
            <person name="Geurts R."/>
            <person name="Zhang Z."/>
            <person name="Limpens E."/>
            <person name="Saunders D.G."/>
            <person name="Mu D."/>
            <person name="Pang E."/>
            <person name="Cao H."/>
            <person name="Cha H."/>
            <person name="Lin T."/>
            <person name="Zhou Q."/>
            <person name="Shang Y."/>
            <person name="Li Y."/>
            <person name="Ivanov S."/>
            <person name="Sharma T."/>
            <person name="Velzen R.V."/>
            <person name="Ruijter N.D."/>
            <person name="Aanen D.K."/>
            <person name="Win J."/>
            <person name="Kamoun S."/>
            <person name="Bisseling T."/>
            <person name="Huang S."/>
        </authorList>
    </citation>
    <scope>NUCLEOTIDE SEQUENCE [LARGE SCALE GENOMIC DNA]</scope>
    <source>
        <strain evidence="4">DAOM197198w</strain>
    </source>
</reference>
<evidence type="ECO:0000256" key="1">
    <source>
        <dbReference type="PROSITE-ProRule" id="PRU10141"/>
    </source>
</evidence>
<keyword evidence="1" id="KW-0547">Nucleotide-binding</keyword>
<sequence length="734" mass="84107">MSDNIESEIINNSNKWINWIEVAISEDYFKYYDFKNFSNIKEIGSGGFAKVYRANWKNSNQYFALKHFFKPDDAAVKEIAHELTLQREVDFHNNIIRFYGITKSDSENYNDQLNKYWLVMEYADSGTLRNYLKEHFNNLTWDDKYNLAYQLACAVSCLHDEGIVHRDLHPNNILVHQNTIKLADFGLSKRIEEASNSQSKLYGIIPYIDPKRFNRRKYSNTVQLYTLNEKSDVYSVGVLLWEISSSKPPFYIEGEQYDIDLAVEISQGLREKIIPGTPENYVKIYTRCWNGEPENRPTINQVVDELKSIITKTEKNYQVDNKKIHLPNNQEFNKNNDVESSSNTYHSLYDELSQLIQNFDKMNTKGIDLLTSCNYFNTIVDELVDLSDKVEDEEKQKILNYLNNHNMTSQEIYNWLLNDQYNSNSIVLLGDLNYLGIGTNVDKNKAFELYKDAANLGNNIAKYNLGICYVYGSGVDKDYNKAIELFEKLTEEEYPRGINYLGYCYQKGIGVNVDERKAYELYQKAANLGYVFGIYNLGCCYQNGIGTNIDRPKAFELYQKAAKLGSASGVINLVYSYINGIGTNVNKQLAFELYQNAANSGEIYGLNGLGYCYQYGIGTDVNEQMAFELYQKAANLGNASGINNLGYCYDNGIGTNVDKQKAFELHLEAANLGNSTAQYNLAVMYENGEGIGKDVDQAIYWCKKSAEQGDQDAQRRLKKLLRINRKNSVSCRTS</sequence>
<dbReference type="InterPro" id="IPR011009">
    <property type="entry name" value="Kinase-like_dom_sf"/>
</dbReference>
<dbReference type="PRINTS" id="PR00109">
    <property type="entry name" value="TYRKINASE"/>
</dbReference>
<gene>
    <name evidence="3" type="ORF">RirG_155160</name>
</gene>
<organism evidence="3 4">
    <name type="scientific">Rhizophagus irregularis (strain DAOM 197198w)</name>
    <name type="common">Glomus intraradices</name>
    <dbReference type="NCBI Taxonomy" id="1432141"/>
    <lineage>
        <taxon>Eukaryota</taxon>
        <taxon>Fungi</taxon>
        <taxon>Fungi incertae sedis</taxon>
        <taxon>Mucoromycota</taxon>
        <taxon>Glomeromycotina</taxon>
        <taxon>Glomeromycetes</taxon>
        <taxon>Glomerales</taxon>
        <taxon>Glomeraceae</taxon>
        <taxon>Rhizophagus</taxon>
    </lineage>
</organism>
<evidence type="ECO:0000313" key="4">
    <source>
        <dbReference type="Proteomes" id="UP000022910"/>
    </source>
</evidence>
<dbReference type="InterPro" id="IPR006597">
    <property type="entry name" value="Sel1-like"/>
</dbReference>